<protein>
    <submittedName>
        <fullName evidence="4">DUF2953 domain-containing protein</fullName>
    </submittedName>
    <submittedName>
        <fullName evidence="3">Protein of uncharacterized function (DUF2953)</fullName>
    </submittedName>
</protein>
<evidence type="ECO:0000256" key="2">
    <source>
        <dbReference type="SAM" id="Phobius"/>
    </source>
</evidence>
<dbReference type="RefSeq" id="WP_004845063.1">
    <property type="nucleotide sequence ID" value="NZ_AP028249.1"/>
</dbReference>
<dbReference type="Proteomes" id="UP000095787">
    <property type="component" value="Unassembled WGS sequence"/>
</dbReference>
<dbReference type="GeneID" id="97328729"/>
<evidence type="ECO:0000313" key="4">
    <source>
        <dbReference type="EMBL" id="RYS79053.1"/>
    </source>
</evidence>
<reference evidence="4 6" key="2">
    <citation type="journal article" date="2019" name="Science, e1252229">
        <title>Invertible promoters mediate bacterial phase variation, antibiotic resistance, and host adaptation in the gut.</title>
        <authorList>
            <person name="Jiang X."/>
            <person name="Hall A.B."/>
            <person name="Arthur T.D."/>
            <person name="Plichta D.R."/>
            <person name="Covington C.T."/>
            <person name="Poyet M."/>
            <person name="Crothers J."/>
            <person name="Moses P.L."/>
            <person name="Tolonen A.C."/>
            <person name="Vlamakis H."/>
            <person name="Alm E.J."/>
            <person name="Xavier R.J."/>
        </authorList>
    </citation>
    <scope>NUCLEOTIDE SEQUENCE [LARGE SCALE GENOMIC DNA]</scope>
    <source>
        <strain evidence="4">Aa_0143</strain>
        <strain evidence="6">aa_0143</strain>
    </source>
</reference>
<organism evidence="3 5">
    <name type="scientific">[Ruminococcus] torques</name>
    <dbReference type="NCBI Taxonomy" id="33039"/>
    <lineage>
        <taxon>Bacteria</taxon>
        <taxon>Bacillati</taxon>
        <taxon>Bacillota</taxon>
        <taxon>Clostridia</taxon>
        <taxon>Lachnospirales</taxon>
        <taxon>Lachnospiraceae</taxon>
        <taxon>Mediterraneibacter</taxon>
    </lineage>
</organism>
<dbReference type="Proteomes" id="UP000292665">
    <property type="component" value="Unassembled WGS sequence"/>
</dbReference>
<dbReference type="EMBL" id="CYZO01000020">
    <property type="protein sequence ID" value="CUO11886.1"/>
    <property type="molecule type" value="Genomic_DNA"/>
</dbReference>
<proteinExistence type="predicted"/>
<evidence type="ECO:0000313" key="3">
    <source>
        <dbReference type="EMBL" id="CUO11886.1"/>
    </source>
</evidence>
<dbReference type="Pfam" id="PF11167">
    <property type="entry name" value="DUF2953"/>
    <property type="match status" value="1"/>
</dbReference>
<keyword evidence="2" id="KW-0812">Transmembrane</keyword>
<feature type="compositionally biased region" description="Basic and acidic residues" evidence="1">
    <location>
        <begin position="150"/>
        <end position="173"/>
    </location>
</feature>
<feature type="compositionally biased region" description="Basic and acidic residues" evidence="1">
    <location>
        <begin position="93"/>
        <end position="137"/>
    </location>
</feature>
<sequence length="325" mass="37595">MLHIILLILKILGFLILVLAGLMLVAVITVLFAPAGYRFDLTAEEFGKSILGKLRFYWIKPFISGEICYDNGNLTWNIRAAWKKFGNAEIQGNDKDKKNIRNETDSSKRKDPEREKDQEKEKNFSKPDDTKGGEGSDTKVLPESNTIDTKSIREIQTDEKNTGFEREADEVKKIPKNRKSSSKSFGEKIKYTFRKLCDNIKTLIKKKEVLEQFLKNEIHKNAFSKLIKETKQFAIKLRPRKAAIKAKFGFEDPSVTGYILALISIIYPFLEGQTEIIPDFEHKVFEMDLHIEGKIRLLYLFLFAFHMLMDKNVRITVTHLKKLKL</sequence>
<keyword evidence="2" id="KW-0472">Membrane</keyword>
<evidence type="ECO:0000256" key="1">
    <source>
        <dbReference type="SAM" id="MobiDB-lite"/>
    </source>
</evidence>
<name>A0A174CK02_9FIRM</name>
<evidence type="ECO:0000313" key="5">
    <source>
        <dbReference type="Proteomes" id="UP000095787"/>
    </source>
</evidence>
<reference evidence="3 5" key="1">
    <citation type="submission" date="2015-09" db="EMBL/GenBank/DDBJ databases">
        <authorList>
            <consortium name="Pathogen Informatics"/>
        </authorList>
    </citation>
    <scope>NUCLEOTIDE SEQUENCE [LARGE SCALE GENOMIC DNA]</scope>
    <source>
        <strain evidence="3 5">2789STDY5834841</strain>
    </source>
</reference>
<gene>
    <name evidence="4" type="ORF">EAI93_09650</name>
    <name evidence="3" type="ORF">ERS852456_01658</name>
</gene>
<feature type="transmembrane region" description="Helical" evidence="2">
    <location>
        <begin position="12"/>
        <end position="33"/>
    </location>
</feature>
<accession>A0A174CK02</accession>
<evidence type="ECO:0000313" key="6">
    <source>
        <dbReference type="Proteomes" id="UP000292665"/>
    </source>
</evidence>
<dbReference type="EMBL" id="RCYR01000018">
    <property type="protein sequence ID" value="RYS79053.1"/>
    <property type="molecule type" value="Genomic_DNA"/>
</dbReference>
<dbReference type="AlphaFoldDB" id="A0A174CK02"/>
<dbReference type="InterPro" id="IPR021338">
    <property type="entry name" value="DUF2953"/>
</dbReference>
<feature type="region of interest" description="Disordered" evidence="1">
    <location>
        <begin position="93"/>
        <end position="181"/>
    </location>
</feature>
<keyword evidence="2" id="KW-1133">Transmembrane helix</keyword>